<dbReference type="InterPro" id="IPR000362">
    <property type="entry name" value="Fumarate_lyase_fam"/>
</dbReference>
<feature type="domain" description="Adenylosuccinate lyase C-terminal" evidence="13">
    <location>
        <begin position="349"/>
        <end position="429"/>
    </location>
</feature>
<evidence type="ECO:0000256" key="1">
    <source>
        <dbReference type="ARBA" id="ARBA00004706"/>
    </source>
</evidence>
<dbReference type="InterPro" id="IPR008948">
    <property type="entry name" value="L-Aspartase-like"/>
</dbReference>
<comment type="catalytic activity">
    <reaction evidence="8">
        <text>(2S)-2-[5-amino-1-(5-phospho-beta-D-ribosyl)imidazole-4-carboxamido]succinate = 5-amino-1-(5-phospho-beta-D-ribosyl)imidazole-4-carboxamide + fumarate</text>
        <dbReference type="Rhea" id="RHEA:23920"/>
        <dbReference type="ChEBI" id="CHEBI:29806"/>
        <dbReference type="ChEBI" id="CHEBI:58443"/>
        <dbReference type="ChEBI" id="CHEBI:58475"/>
        <dbReference type="EC" id="4.3.2.2"/>
    </reaction>
    <physiologicalReaction direction="left-to-right" evidence="8">
        <dbReference type="Rhea" id="RHEA:23921"/>
    </physiologicalReaction>
</comment>
<dbReference type="InterPro" id="IPR022761">
    <property type="entry name" value="Fumarate_lyase_N"/>
</dbReference>
<dbReference type="PROSITE" id="PS00163">
    <property type="entry name" value="FUMARATE_LYASES"/>
    <property type="match status" value="1"/>
</dbReference>
<dbReference type="InterPro" id="IPR004769">
    <property type="entry name" value="Pur_lyase"/>
</dbReference>
<dbReference type="GO" id="GO:0006189">
    <property type="term" value="P:'de novo' IMP biosynthetic process"/>
    <property type="evidence" value="ECO:0007669"/>
    <property type="project" value="UniProtKB-UniPathway"/>
</dbReference>
<dbReference type="InterPro" id="IPR019468">
    <property type="entry name" value="AdenyloSucc_lyase_C"/>
</dbReference>
<gene>
    <name evidence="14" type="ORF">HNQ34_002282</name>
</gene>
<dbReference type="InterPro" id="IPR020557">
    <property type="entry name" value="Fumarate_lyase_CS"/>
</dbReference>
<evidence type="ECO:0000256" key="3">
    <source>
        <dbReference type="ARBA" id="ARBA00008273"/>
    </source>
</evidence>
<dbReference type="SUPFAM" id="SSF48557">
    <property type="entry name" value="L-aspartase-like"/>
    <property type="match status" value="1"/>
</dbReference>
<evidence type="ECO:0000256" key="4">
    <source>
        <dbReference type="ARBA" id="ARBA00012339"/>
    </source>
</evidence>
<dbReference type="EC" id="4.3.2.2" evidence="4 11"/>
<dbReference type="UniPathway" id="UPA00074">
    <property type="reaction ID" value="UER00132"/>
</dbReference>
<comment type="similarity">
    <text evidence="3 12">Belongs to the lyase 1 family. Adenylosuccinate lyase subfamily.</text>
</comment>
<comment type="catalytic activity">
    <reaction evidence="10">
        <text>N(6)-(1,2-dicarboxyethyl)-AMP = fumarate + AMP</text>
        <dbReference type="Rhea" id="RHEA:16853"/>
        <dbReference type="ChEBI" id="CHEBI:29806"/>
        <dbReference type="ChEBI" id="CHEBI:57567"/>
        <dbReference type="ChEBI" id="CHEBI:456215"/>
        <dbReference type="EC" id="4.3.2.2"/>
    </reaction>
    <physiologicalReaction direction="left-to-right" evidence="10">
        <dbReference type="Rhea" id="RHEA:16854"/>
    </physiologicalReaction>
</comment>
<dbReference type="FunFam" id="1.20.200.10:FF:000008">
    <property type="entry name" value="Adenylosuccinate lyase"/>
    <property type="match status" value="1"/>
</dbReference>
<dbReference type="NCBIfam" id="TIGR00928">
    <property type="entry name" value="purB"/>
    <property type="match status" value="1"/>
</dbReference>
<dbReference type="AlphaFoldDB" id="A0A7W8MVR4"/>
<dbReference type="Pfam" id="PF00206">
    <property type="entry name" value="Lyase_1"/>
    <property type="match status" value="1"/>
</dbReference>
<dbReference type="GO" id="GO:0004018">
    <property type="term" value="F:N6-(1,2-dicarboxyethyl)AMP AMP-lyase (fumarate-forming) activity"/>
    <property type="evidence" value="ECO:0007669"/>
    <property type="project" value="UniProtKB-UniRule"/>
</dbReference>
<dbReference type="Gene3D" id="1.10.40.30">
    <property type="entry name" value="Fumarase/aspartase (C-terminal domain)"/>
    <property type="match status" value="1"/>
</dbReference>
<dbReference type="CDD" id="cd01360">
    <property type="entry name" value="Adenylsuccinate_lyase_1"/>
    <property type="match status" value="1"/>
</dbReference>
<evidence type="ECO:0000256" key="6">
    <source>
        <dbReference type="ARBA" id="ARBA00022755"/>
    </source>
</evidence>
<evidence type="ECO:0000256" key="8">
    <source>
        <dbReference type="ARBA" id="ARBA00024477"/>
    </source>
</evidence>
<proteinExistence type="inferred from homology"/>
<evidence type="ECO:0000256" key="5">
    <source>
        <dbReference type="ARBA" id="ARBA00017058"/>
    </source>
</evidence>
<dbReference type="GO" id="GO:0044208">
    <property type="term" value="P:'de novo' AMP biosynthetic process"/>
    <property type="evidence" value="ECO:0007669"/>
    <property type="project" value="UniProtKB-UniPathway"/>
</dbReference>
<dbReference type="RefSeq" id="WP_183254494.1">
    <property type="nucleotide sequence ID" value="NZ_JACHEP010000012.1"/>
</dbReference>
<evidence type="ECO:0000313" key="14">
    <source>
        <dbReference type="EMBL" id="MBB5325183.1"/>
    </source>
</evidence>
<dbReference type="PANTHER" id="PTHR43172">
    <property type="entry name" value="ADENYLOSUCCINATE LYASE"/>
    <property type="match status" value="1"/>
</dbReference>
<keyword evidence="15" id="KW-1185">Reference proteome</keyword>
<evidence type="ECO:0000256" key="11">
    <source>
        <dbReference type="NCBIfam" id="TIGR00928"/>
    </source>
</evidence>
<dbReference type="GO" id="GO:0005829">
    <property type="term" value="C:cytosol"/>
    <property type="evidence" value="ECO:0007669"/>
    <property type="project" value="TreeGrafter"/>
</dbReference>
<dbReference type="PRINTS" id="PR00145">
    <property type="entry name" value="ARGSUCLYASE"/>
</dbReference>
<dbReference type="Gene3D" id="1.20.200.10">
    <property type="entry name" value="Fumarase/aspartase (Central domain)"/>
    <property type="match status" value="1"/>
</dbReference>
<dbReference type="Gene3D" id="1.10.275.10">
    <property type="entry name" value="Fumarase/aspartase (N-terminal domain)"/>
    <property type="match status" value="1"/>
</dbReference>
<dbReference type="FunFam" id="1.10.275.10:FF:000006">
    <property type="entry name" value="Adenylosuccinate lyase"/>
    <property type="match status" value="1"/>
</dbReference>
<dbReference type="UniPathway" id="UPA00075">
    <property type="reaction ID" value="UER00336"/>
</dbReference>
<protein>
    <recommendedName>
        <fullName evidence="5 11">Adenylosuccinate lyase</fullName>
        <shortName evidence="12">ASL</shortName>
        <ecNumber evidence="4 11">4.3.2.2</ecNumber>
    </recommendedName>
    <alternativeName>
        <fullName evidence="9 12">Adenylosuccinase</fullName>
    </alternativeName>
</protein>
<dbReference type="InterPro" id="IPR024083">
    <property type="entry name" value="Fumarase/histidase_N"/>
</dbReference>
<dbReference type="FunFam" id="1.10.40.30:FF:000007">
    <property type="entry name" value="Adenylosuccinate lyase"/>
    <property type="match status" value="1"/>
</dbReference>
<dbReference type="SMART" id="SM00998">
    <property type="entry name" value="ADSL_C"/>
    <property type="match status" value="1"/>
</dbReference>
<dbReference type="PANTHER" id="PTHR43172:SF1">
    <property type="entry name" value="ADENYLOSUCCINATE LYASE"/>
    <property type="match status" value="1"/>
</dbReference>
<organism evidence="14 15">
    <name type="scientific">Anoxybacteroides tepidamans</name>
    <dbReference type="NCBI Taxonomy" id="265948"/>
    <lineage>
        <taxon>Bacteria</taxon>
        <taxon>Bacillati</taxon>
        <taxon>Bacillota</taxon>
        <taxon>Bacilli</taxon>
        <taxon>Bacillales</taxon>
        <taxon>Anoxybacillaceae</taxon>
        <taxon>Anoxybacteroides</taxon>
    </lineage>
</organism>
<evidence type="ECO:0000256" key="10">
    <source>
        <dbReference type="ARBA" id="ARBA00049115"/>
    </source>
</evidence>
<dbReference type="PRINTS" id="PR00149">
    <property type="entry name" value="FUMRATELYASE"/>
</dbReference>
<evidence type="ECO:0000256" key="7">
    <source>
        <dbReference type="ARBA" id="ARBA00023239"/>
    </source>
</evidence>
<sequence>MIERYTRPEMGAIWTEENRFKAWLEVEILACEAWAELGVIPKEDVEKIRQNASFDIQRIKEIEEETRHDVVAFTRAVSETLGEERKWVHYGLTSTDVVDTALSYLLKQANEILLRDLENFIQVLKEKAQEHKYTVMMGRTHGVHAEPTTFGLKLALWYAEMKRNLERFKQAAETVRIGKISGAVGTYANIDPFVEKYVCEKLGLEPAPISTQTLQRDRHAHYMATLALIATSIEKFAVEIRGLQKSETREVEEFFAKGQKGSSAMPHKRNPIGSENMTGMARVIRGYMLTAYENVPLWHERDISHSSAERIILPDATIALNYMLNRFANIVKNLTVFPENMKRNMDRTLGLIYSQRVLLALIDTGMTREEAYDLVQPKAMEAWEKQVPFRSLIEADETITNRLTKEQIDDCFDYNYHLKHVDTIFERLGL</sequence>
<dbReference type="Pfam" id="PF10397">
    <property type="entry name" value="ADSL_C"/>
    <property type="match status" value="1"/>
</dbReference>
<comment type="pathway">
    <text evidence="1 12">Purine metabolism; IMP biosynthesis via de novo pathway; 5-amino-1-(5-phospho-D-ribosyl)imidazole-4-carboxamide from 5-amino-1-(5-phospho-D-ribosyl)imidazole-4-carboxylate: step 2/2.</text>
</comment>
<evidence type="ECO:0000313" key="15">
    <source>
        <dbReference type="Proteomes" id="UP000520011"/>
    </source>
</evidence>
<evidence type="ECO:0000256" key="12">
    <source>
        <dbReference type="RuleBase" id="RU361172"/>
    </source>
</evidence>
<dbReference type="EMBL" id="JACHEP010000012">
    <property type="protein sequence ID" value="MBB5325183.1"/>
    <property type="molecule type" value="Genomic_DNA"/>
</dbReference>
<accession>A0A7W8MVR4</accession>
<comment type="caution">
    <text evidence="14">The sequence shown here is derived from an EMBL/GenBank/DDBJ whole genome shotgun (WGS) entry which is preliminary data.</text>
</comment>
<name>A0A7W8MVR4_9BACL</name>
<dbReference type="Proteomes" id="UP000520011">
    <property type="component" value="Unassembled WGS sequence"/>
</dbReference>
<keyword evidence="6 12" id="KW-0658">Purine biosynthesis</keyword>
<keyword evidence="7 12" id="KW-0456">Lyase</keyword>
<evidence type="ECO:0000256" key="2">
    <source>
        <dbReference type="ARBA" id="ARBA00004734"/>
    </source>
</evidence>
<reference evidence="14 15" key="1">
    <citation type="submission" date="2020-08" db="EMBL/GenBank/DDBJ databases">
        <title>Genomic Encyclopedia of Type Strains, Phase IV (KMG-IV): sequencing the most valuable type-strain genomes for metagenomic binning, comparative biology and taxonomic classification.</title>
        <authorList>
            <person name="Goeker M."/>
        </authorList>
    </citation>
    <scope>NUCLEOTIDE SEQUENCE [LARGE SCALE GENOMIC DNA]</scope>
    <source>
        <strain evidence="14 15">DSM 16325</strain>
    </source>
</reference>
<comment type="pathway">
    <text evidence="2 12">Purine metabolism; AMP biosynthesis via de novo pathway; AMP from IMP: step 2/2.</text>
</comment>
<dbReference type="GO" id="GO:0070626">
    <property type="term" value="F:(S)-2-(5-amino-1-(5-phospho-D-ribosyl)imidazole-4-carboxamido) succinate lyase (fumarate-forming) activity"/>
    <property type="evidence" value="ECO:0007669"/>
    <property type="project" value="TreeGrafter"/>
</dbReference>
<evidence type="ECO:0000259" key="13">
    <source>
        <dbReference type="SMART" id="SM00998"/>
    </source>
</evidence>
<evidence type="ECO:0000256" key="9">
    <source>
        <dbReference type="ARBA" id="ARBA00030717"/>
    </source>
</evidence>